<name>A0A377R3B8_9NEIS</name>
<evidence type="ECO:0008006" key="4">
    <source>
        <dbReference type="Google" id="ProtNLM"/>
    </source>
</evidence>
<sequence>MKNILLLSLAAITLTACSGSSVNLGIGGFGRHLGLGTSVSIPVGGKKTPSDADIPDTAKEQTVVVRFAADGQATDSPAKGGSYRQLLGKRSDSEYLVQDFYEDGGAKRTDPMVLTRQALFSADAHPQDGTLTVYSPDGKILRHQLYRNGQPAAQQ</sequence>
<keyword evidence="3" id="KW-1185">Reference proteome</keyword>
<protein>
    <recommendedName>
        <fullName evidence="4">NemA protein</fullName>
    </recommendedName>
</protein>
<dbReference type="AlphaFoldDB" id="A0A377R3B8"/>
<proteinExistence type="predicted"/>
<dbReference type="RefSeq" id="WP_115309168.1">
    <property type="nucleotide sequence ID" value="NZ_UGJJ01000003.1"/>
</dbReference>
<gene>
    <name evidence="2" type="ORF">NCTC13336_02205</name>
</gene>
<dbReference type="Proteomes" id="UP000254293">
    <property type="component" value="Unassembled WGS sequence"/>
</dbReference>
<dbReference type="EMBL" id="UGJJ01000003">
    <property type="protein sequence ID" value="STR03287.1"/>
    <property type="molecule type" value="Genomic_DNA"/>
</dbReference>
<dbReference type="PROSITE" id="PS51257">
    <property type="entry name" value="PROKAR_LIPOPROTEIN"/>
    <property type="match status" value="1"/>
</dbReference>
<feature type="signal peptide" evidence="1">
    <location>
        <begin position="1"/>
        <end position="18"/>
    </location>
</feature>
<accession>A0A377R3B8</accession>
<evidence type="ECO:0000256" key="1">
    <source>
        <dbReference type="SAM" id="SignalP"/>
    </source>
</evidence>
<keyword evidence="1" id="KW-0732">Signal</keyword>
<evidence type="ECO:0000313" key="2">
    <source>
        <dbReference type="EMBL" id="STR03287.1"/>
    </source>
</evidence>
<dbReference type="OrthoDB" id="7054253at2"/>
<organism evidence="2 3">
    <name type="scientific">Kingella potus</name>
    <dbReference type="NCBI Taxonomy" id="265175"/>
    <lineage>
        <taxon>Bacteria</taxon>
        <taxon>Pseudomonadati</taxon>
        <taxon>Pseudomonadota</taxon>
        <taxon>Betaproteobacteria</taxon>
        <taxon>Neisseriales</taxon>
        <taxon>Neisseriaceae</taxon>
        <taxon>Kingella</taxon>
    </lineage>
</organism>
<reference evidence="2 3" key="1">
    <citation type="submission" date="2018-06" db="EMBL/GenBank/DDBJ databases">
        <authorList>
            <consortium name="Pathogen Informatics"/>
            <person name="Doyle S."/>
        </authorList>
    </citation>
    <scope>NUCLEOTIDE SEQUENCE [LARGE SCALE GENOMIC DNA]</scope>
    <source>
        <strain evidence="2 3">NCTC13336</strain>
    </source>
</reference>
<evidence type="ECO:0000313" key="3">
    <source>
        <dbReference type="Proteomes" id="UP000254293"/>
    </source>
</evidence>
<feature type="chain" id="PRO_5016969840" description="NemA protein" evidence="1">
    <location>
        <begin position="19"/>
        <end position="155"/>
    </location>
</feature>